<dbReference type="RefSeq" id="WP_189010475.1">
    <property type="nucleotide sequence ID" value="NZ_BMHE01000006.1"/>
</dbReference>
<dbReference type="InterPro" id="IPR006059">
    <property type="entry name" value="SBP"/>
</dbReference>
<reference evidence="4" key="1">
    <citation type="journal article" date="2019" name="Int. J. Syst. Evol. Microbiol.">
        <title>The Global Catalogue of Microorganisms (GCM) 10K type strain sequencing project: providing services to taxonomists for standard genome sequencing and annotation.</title>
        <authorList>
            <consortium name="The Broad Institute Genomics Platform"/>
            <consortium name="The Broad Institute Genome Sequencing Center for Infectious Disease"/>
            <person name="Wu L."/>
            <person name="Ma J."/>
        </authorList>
    </citation>
    <scope>NUCLEOTIDE SEQUENCE [LARGE SCALE GENOMIC DNA]</scope>
    <source>
        <strain evidence="4">CGMCC 1.15043</strain>
    </source>
</reference>
<evidence type="ECO:0000256" key="1">
    <source>
        <dbReference type="SAM" id="MobiDB-lite"/>
    </source>
</evidence>
<dbReference type="SUPFAM" id="SSF53850">
    <property type="entry name" value="Periplasmic binding protein-like II"/>
    <property type="match status" value="1"/>
</dbReference>
<evidence type="ECO:0000256" key="2">
    <source>
        <dbReference type="SAM" id="SignalP"/>
    </source>
</evidence>
<feature type="signal peptide" evidence="2">
    <location>
        <begin position="1"/>
        <end position="23"/>
    </location>
</feature>
<dbReference type="Proteomes" id="UP000615455">
    <property type="component" value="Unassembled WGS sequence"/>
</dbReference>
<dbReference type="Pfam" id="PF01547">
    <property type="entry name" value="SBP_bac_1"/>
    <property type="match status" value="1"/>
</dbReference>
<dbReference type="PANTHER" id="PTHR43649">
    <property type="entry name" value="ARABINOSE-BINDING PROTEIN-RELATED"/>
    <property type="match status" value="1"/>
</dbReference>
<accession>A0ABQ2BSI2</accession>
<feature type="region of interest" description="Disordered" evidence="1">
    <location>
        <begin position="26"/>
        <end position="51"/>
    </location>
</feature>
<dbReference type="PANTHER" id="PTHR43649:SF12">
    <property type="entry name" value="DIACETYLCHITOBIOSE BINDING PROTEIN DASA"/>
    <property type="match status" value="1"/>
</dbReference>
<proteinExistence type="predicted"/>
<keyword evidence="4" id="KW-1185">Reference proteome</keyword>
<sequence length="457" mass="49137">MQINKTRVSSVIVMAGTLLTATACGNSTSTNPSTSTPAASANAASSTSASTAKASSEQVTYKLMTHYSNDSEKQPVDLAIAEVKKQFPNVTIAPEAMANDNGEQLKTRIATGDLPDIVDINGQTLPNVVKSGSILTLDSFYAANPAYVDKLAKNIVDNQLKYTDGHIYTFPRTGPSVDVLFYNKKIFEQNGVKVPTNYPELLTAVKAFNAKGIVPITSFAKQAWPIGAFFDIFAMRANPEGMMAFSKGTAKASDPGYTDAINKMAELIKEGVFQKGAVTADYDTARALFYSGKAAMLINGEWEISDSVKNLGDDTVDFLDVFPVTDPGKEDANKMALPGGFEMNGFAVSKNAKNSELAVKVAAAFTQAYQEVSFKTTGSTMTTIKTDGITPDKPLPKMAVKLLKVKGQYITKSQVEHSLPNQKFAAAFGEELQKFVAGEPASLFISNTDKMIEKYKE</sequence>
<dbReference type="EMBL" id="BMHE01000006">
    <property type="protein sequence ID" value="GGI46629.1"/>
    <property type="molecule type" value="Genomic_DNA"/>
</dbReference>
<evidence type="ECO:0000313" key="4">
    <source>
        <dbReference type="Proteomes" id="UP000615455"/>
    </source>
</evidence>
<comment type="caution">
    <text evidence="3">The sequence shown here is derived from an EMBL/GenBank/DDBJ whole genome shotgun (WGS) entry which is preliminary data.</text>
</comment>
<protein>
    <recommendedName>
        <fullName evidence="5">Extracellular solute-binding protein</fullName>
    </recommendedName>
</protein>
<feature type="chain" id="PRO_5045826385" description="Extracellular solute-binding protein" evidence="2">
    <location>
        <begin position="24"/>
        <end position="457"/>
    </location>
</feature>
<dbReference type="InterPro" id="IPR050490">
    <property type="entry name" value="Bact_solute-bd_prot1"/>
</dbReference>
<dbReference type="PROSITE" id="PS51257">
    <property type="entry name" value="PROKAR_LIPOPROTEIN"/>
    <property type="match status" value="1"/>
</dbReference>
<organism evidence="3 4">
    <name type="scientific">Paenibacillus marchantiophytorum</name>
    <dbReference type="NCBI Taxonomy" id="1619310"/>
    <lineage>
        <taxon>Bacteria</taxon>
        <taxon>Bacillati</taxon>
        <taxon>Bacillota</taxon>
        <taxon>Bacilli</taxon>
        <taxon>Bacillales</taxon>
        <taxon>Paenibacillaceae</taxon>
        <taxon>Paenibacillus</taxon>
    </lineage>
</organism>
<name>A0ABQ2BSI2_9BACL</name>
<feature type="compositionally biased region" description="Low complexity" evidence="1">
    <location>
        <begin position="27"/>
        <end position="51"/>
    </location>
</feature>
<dbReference type="Gene3D" id="3.40.190.10">
    <property type="entry name" value="Periplasmic binding protein-like II"/>
    <property type="match status" value="2"/>
</dbReference>
<keyword evidence="2" id="KW-0732">Signal</keyword>
<evidence type="ECO:0000313" key="3">
    <source>
        <dbReference type="EMBL" id="GGI46629.1"/>
    </source>
</evidence>
<evidence type="ECO:0008006" key="5">
    <source>
        <dbReference type="Google" id="ProtNLM"/>
    </source>
</evidence>
<gene>
    <name evidence="3" type="ORF">GCM10008018_18050</name>
</gene>